<dbReference type="AlphaFoldDB" id="A0A165TUV8"/>
<evidence type="ECO:0000256" key="4">
    <source>
        <dbReference type="ARBA" id="ARBA00023002"/>
    </source>
</evidence>
<keyword evidence="2" id="KW-0285">Flavoprotein</keyword>
<dbReference type="SUPFAM" id="SSF51905">
    <property type="entry name" value="FAD/NAD(P)-binding domain"/>
    <property type="match status" value="1"/>
</dbReference>
<keyword evidence="6" id="KW-0472">Membrane</keyword>
<dbReference type="PROSITE" id="PS51257">
    <property type="entry name" value="PROKAR_LIPOPROTEIN"/>
    <property type="match status" value="1"/>
</dbReference>
<dbReference type="PANTHER" id="PTHR13789:SF147">
    <property type="entry name" value="PUTATIVE (AFU_ORTHOLOGUE AFUA_2G01950)-RELATED"/>
    <property type="match status" value="1"/>
</dbReference>
<keyword evidence="5" id="KW-0503">Monooxygenase</keyword>
<feature type="transmembrane region" description="Helical" evidence="6">
    <location>
        <begin position="12"/>
        <end position="36"/>
    </location>
</feature>
<dbReference type="GO" id="GO:0071949">
    <property type="term" value="F:FAD binding"/>
    <property type="evidence" value="ECO:0007669"/>
    <property type="project" value="InterPro"/>
</dbReference>
<dbReference type="OrthoDB" id="5428495at2759"/>
<proteinExistence type="inferred from homology"/>
<dbReference type="GO" id="GO:0004497">
    <property type="term" value="F:monooxygenase activity"/>
    <property type="evidence" value="ECO:0007669"/>
    <property type="project" value="UniProtKB-KW"/>
</dbReference>
<dbReference type="PRINTS" id="PR00420">
    <property type="entry name" value="RNGMNOXGNASE"/>
</dbReference>
<dbReference type="Gene3D" id="3.50.50.60">
    <property type="entry name" value="FAD/NAD(P)-binding domain"/>
    <property type="match status" value="1"/>
</dbReference>
<evidence type="ECO:0000256" key="1">
    <source>
        <dbReference type="ARBA" id="ARBA00007992"/>
    </source>
</evidence>
<accession>A0A165TUV8</accession>
<evidence type="ECO:0000313" key="9">
    <source>
        <dbReference type="Proteomes" id="UP000076761"/>
    </source>
</evidence>
<evidence type="ECO:0000313" key="8">
    <source>
        <dbReference type="EMBL" id="KZT27213.1"/>
    </source>
</evidence>
<dbReference type="Pfam" id="PF01494">
    <property type="entry name" value="FAD_binding_3"/>
    <property type="match status" value="1"/>
</dbReference>
<dbReference type="InterPro" id="IPR050493">
    <property type="entry name" value="FAD-dep_Monooxygenase_BioMet"/>
</dbReference>
<dbReference type="Proteomes" id="UP000076761">
    <property type="component" value="Unassembled WGS sequence"/>
</dbReference>
<evidence type="ECO:0000256" key="6">
    <source>
        <dbReference type="SAM" id="Phobius"/>
    </source>
</evidence>
<evidence type="ECO:0000256" key="5">
    <source>
        <dbReference type="ARBA" id="ARBA00023033"/>
    </source>
</evidence>
<reference evidence="8 9" key="1">
    <citation type="journal article" date="2016" name="Mol. Biol. Evol.">
        <title>Comparative Genomics of Early-Diverging Mushroom-Forming Fungi Provides Insights into the Origins of Lignocellulose Decay Capabilities.</title>
        <authorList>
            <person name="Nagy L.G."/>
            <person name="Riley R."/>
            <person name="Tritt A."/>
            <person name="Adam C."/>
            <person name="Daum C."/>
            <person name="Floudas D."/>
            <person name="Sun H."/>
            <person name="Yadav J.S."/>
            <person name="Pangilinan J."/>
            <person name="Larsson K.H."/>
            <person name="Matsuura K."/>
            <person name="Barry K."/>
            <person name="Labutti K."/>
            <person name="Kuo R."/>
            <person name="Ohm R.A."/>
            <person name="Bhattacharya S.S."/>
            <person name="Shirouzu T."/>
            <person name="Yoshinaga Y."/>
            <person name="Martin F.M."/>
            <person name="Grigoriev I.V."/>
            <person name="Hibbett D.S."/>
        </authorList>
    </citation>
    <scope>NUCLEOTIDE SEQUENCE [LARGE SCALE GENOMIC DNA]</scope>
    <source>
        <strain evidence="8 9">HHB14362 ss-1</strain>
    </source>
</reference>
<keyword evidence="9" id="KW-1185">Reference proteome</keyword>
<feature type="domain" description="FAD-binding" evidence="7">
    <location>
        <begin position="20"/>
        <end position="368"/>
    </location>
</feature>
<organism evidence="8 9">
    <name type="scientific">Neolentinus lepideus HHB14362 ss-1</name>
    <dbReference type="NCBI Taxonomy" id="1314782"/>
    <lineage>
        <taxon>Eukaryota</taxon>
        <taxon>Fungi</taxon>
        <taxon>Dikarya</taxon>
        <taxon>Basidiomycota</taxon>
        <taxon>Agaricomycotina</taxon>
        <taxon>Agaricomycetes</taxon>
        <taxon>Gloeophyllales</taxon>
        <taxon>Gloeophyllaceae</taxon>
        <taxon>Neolentinus</taxon>
    </lineage>
</organism>
<evidence type="ECO:0000256" key="3">
    <source>
        <dbReference type="ARBA" id="ARBA00022827"/>
    </source>
</evidence>
<dbReference type="InParanoid" id="A0A165TUV8"/>
<dbReference type="InterPro" id="IPR002938">
    <property type="entry name" value="FAD-bd"/>
</dbReference>
<dbReference type="STRING" id="1314782.A0A165TUV8"/>
<evidence type="ECO:0000256" key="2">
    <source>
        <dbReference type="ARBA" id="ARBA00022630"/>
    </source>
</evidence>
<keyword evidence="6" id="KW-1133">Transmembrane helix</keyword>
<keyword evidence="4" id="KW-0560">Oxidoreductase</keyword>
<name>A0A165TUV8_9AGAM</name>
<gene>
    <name evidence="8" type="ORF">NEOLEDRAFT_1155224</name>
</gene>
<dbReference type="EMBL" id="KV425563">
    <property type="protein sequence ID" value="KZT27213.1"/>
    <property type="molecule type" value="Genomic_DNA"/>
</dbReference>
<dbReference type="PANTHER" id="PTHR13789">
    <property type="entry name" value="MONOOXYGENASE"/>
    <property type="match status" value="1"/>
</dbReference>
<dbReference type="InterPro" id="IPR036188">
    <property type="entry name" value="FAD/NAD-bd_sf"/>
</dbReference>
<comment type="similarity">
    <text evidence="1">Belongs to the paxM FAD-dependent monooxygenase family.</text>
</comment>
<protein>
    <submittedName>
        <fullName evidence="8">FAD/NAD(P)-binding domain-containing protein</fullName>
    </submittedName>
</protein>
<keyword evidence="3" id="KW-0274">FAD</keyword>
<sequence length="460" mass="50891">MTGKVSPINISIPLILTVNFIIVGGGIAGLACAFALQRIGHRVLVLEKDDEADQVAGGCRLPPNMSKILNNWGFERRVRDIAVVSGATFLSIYETGFLLGTHVWDKEVLKEVGGDFVFCHHKDLRHLLRDAAEGAGAKIRYRAQVSSIDPMKRSVTLASGEVITGDVIIGADGPFGICRELLTGGQRPKGASIHAFYNGSTIVPGEQMRKDPELSYFLEQEHHTQFAWFGNGHSVLGYPIGGDEDFAMNIYALDDGQGDGSWEDQVSADRLPTVVVTSERRLQKLVRLALPPARLQVTQQVELEDWVHDDGRLLLIGEAAHTLPPGSIQGSAMGVEDAAVLAKLFSHLKSEDQIRNFLYAFQELRQKRCSGVQRQELGNLMFMAMPPGPMQEARDQNMIQKHEAGLNVLSSDADSATEQWEEIKEMFGYDAEDEADNWWVEWGMLREHAKARAMEIRASK</sequence>
<evidence type="ECO:0000259" key="7">
    <source>
        <dbReference type="Pfam" id="PF01494"/>
    </source>
</evidence>
<keyword evidence="6" id="KW-0812">Transmembrane</keyword>